<accession>A0A1G9GJ68</accession>
<dbReference type="Proteomes" id="UP000198510">
    <property type="component" value="Unassembled WGS sequence"/>
</dbReference>
<keyword evidence="3" id="KW-1185">Reference proteome</keyword>
<organism evidence="2 3">
    <name type="scientific">Catalinimonas alkaloidigena</name>
    <dbReference type="NCBI Taxonomy" id="1075417"/>
    <lineage>
        <taxon>Bacteria</taxon>
        <taxon>Pseudomonadati</taxon>
        <taxon>Bacteroidota</taxon>
        <taxon>Cytophagia</taxon>
        <taxon>Cytophagales</taxon>
        <taxon>Catalimonadaceae</taxon>
        <taxon>Catalinimonas</taxon>
    </lineage>
</organism>
<dbReference type="EMBL" id="FNFO01000004">
    <property type="protein sequence ID" value="SDL00721.1"/>
    <property type="molecule type" value="Genomic_DNA"/>
</dbReference>
<feature type="transmembrane region" description="Helical" evidence="1">
    <location>
        <begin position="7"/>
        <end position="26"/>
    </location>
</feature>
<name>A0A1G9GJ68_9BACT</name>
<keyword evidence="1" id="KW-0812">Transmembrane</keyword>
<keyword evidence="1" id="KW-0472">Membrane</keyword>
<evidence type="ECO:0000313" key="3">
    <source>
        <dbReference type="Proteomes" id="UP000198510"/>
    </source>
</evidence>
<dbReference type="STRING" id="1075417.SAMN05421823_104128"/>
<sequence length="87" mass="9106">MKRAARFSGISLLAMFLWGGIVYLSSGSIPDAAAGIGIFVVLFTLGGLIASLILFSLKRRESARAMLLSMLVVLIVGFSVCLGGLSL</sequence>
<protein>
    <submittedName>
        <fullName evidence="2">Uncharacterized protein</fullName>
    </submittedName>
</protein>
<dbReference type="AlphaFoldDB" id="A0A1G9GJ68"/>
<feature type="transmembrane region" description="Helical" evidence="1">
    <location>
        <begin position="32"/>
        <end position="55"/>
    </location>
</feature>
<reference evidence="2 3" key="1">
    <citation type="submission" date="2016-10" db="EMBL/GenBank/DDBJ databases">
        <authorList>
            <person name="de Groot N.N."/>
        </authorList>
    </citation>
    <scope>NUCLEOTIDE SEQUENCE [LARGE SCALE GENOMIC DNA]</scope>
    <source>
        <strain evidence="2 3">DSM 25186</strain>
    </source>
</reference>
<gene>
    <name evidence="2" type="ORF">SAMN05421823_104128</name>
</gene>
<evidence type="ECO:0000313" key="2">
    <source>
        <dbReference type="EMBL" id="SDL00721.1"/>
    </source>
</evidence>
<dbReference type="RefSeq" id="WP_143017244.1">
    <property type="nucleotide sequence ID" value="NZ_FNFO01000004.1"/>
</dbReference>
<proteinExistence type="predicted"/>
<evidence type="ECO:0000256" key="1">
    <source>
        <dbReference type="SAM" id="Phobius"/>
    </source>
</evidence>
<keyword evidence="1" id="KW-1133">Transmembrane helix</keyword>
<feature type="transmembrane region" description="Helical" evidence="1">
    <location>
        <begin position="67"/>
        <end position="85"/>
    </location>
</feature>